<evidence type="ECO:0000259" key="7">
    <source>
        <dbReference type="PROSITE" id="PS51282"/>
    </source>
</evidence>
<dbReference type="GO" id="GO:0006397">
    <property type="term" value="P:mRNA processing"/>
    <property type="evidence" value="ECO:0007669"/>
    <property type="project" value="InterPro"/>
</dbReference>
<feature type="compositionally biased region" description="Basic and acidic residues" evidence="6">
    <location>
        <begin position="568"/>
        <end position="601"/>
    </location>
</feature>
<feature type="compositionally biased region" description="Basic and acidic residues" evidence="6">
    <location>
        <begin position="811"/>
        <end position="821"/>
    </location>
</feature>
<evidence type="ECO:0000256" key="3">
    <source>
        <dbReference type="ARBA" id="ARBA00022771"/>
    </source>
</evidence>
<sequence>MAVYYKFKSARDYDSIPMDGPFISVGTLKEKIFESKHLGRGTDFDLVVTNAQTNEEYLDEAMLIPKNTSVLIRRVPGRPRMPMVTGQEPKVENKIDDAELEKSNLLVADSSTMKYPEDSEWDEFGNDLYAIPEVLPVRSSNLVPEAPPTTIADEDSKIKALIDTPALDWQRQGPDGFGPGRGFGRGIGGRMGGRGFGRAGFERKTPPQGYVCHRCKVPGHFIQHCPTNGDPNFDIKRVKPPTGIPKSMLMATPDGSYALPSGAVAVLRPNEAAFEKEIEGLPSTRSVGELPPELHCPLCKEVMKDAVLTSKCCFESFCDKYDLLPNKTLRDTINRILEGGNSSADNAGSAFQVQDMESARCPQPKPPSPTLSAASKGEQKPFNEETPSIWKTVDEGKAAIAPQQTAERVRTAKAADISEATHESMSVKEPAASQGSAPLAEEEVQQKVATSEAGKKKKKKKVRMPTNDLQWKPSQDLAAAENYMMPFGHSAFNPYWTGMQPVMDGYMAPYPGAMPYTGYGLGPFDMPFGGIVPQDPFGGQGFMFPPVPPQRDLAEFSMGLNAPPPIMSREEFEARKADLRRKRENERRGEREFSKDREFGREVSSGVDVPSMKLKSKPIPSSSTADHHSHHSQRHRSEKSPERSAREVDPLPRPAKRKSESHHSRDHDRDYDYHDNDRHHHHRLESSVKPTAEASTKTATTVAADRKPKPSVFSRISFPAEEVSKKRKISSSTEVPGKVSANGYYDDHKSASTKAAPVTSAGGARKSSGAMDYESSDDDRHFKRKPSRYEPSPPPPPQVEWEEDARHHSRGSRERERSKHR</sequence>
<dbReference type="SUPFAM" id="SSF57756">
    <property type="entry name" value="Retrovirus zinc finger-like domains"/>
    <property type="match status" value="1"/>
</dbReference>
<accession>A0A6A1VW28</accession>
<evidence type="ECO:0000313" key="9">
    <source>
        <dbReference type="Proteomes" id="UP000516437"/>
    </source>
</evidence>
<protein>
    <submittedName>
        <fullName evidence="8">E3 ubiquitin-protein ligase RBBP6</fullName>
    </submittedName>
</protein>
<comment type="subcellular location">
    <subcellularLocation>
        <location evidence="1">Nucleus</location>
    </subcellularLocation>
</comment>
<gene>
    <name evidence="8" type="ORF">CJ030_MR4G021328</name>
</gene>
<reference evidence="8 9" key="1">
    <citation type="journal article" date="2019" name="Plant Biotechnol. J.">
        <title>The red bayberry genome and genetic basis of sex determination.</title>
        <authorList>
            <person name="Jia H.M."/>
            <person name="Jia H.J."/>
            <person name="Cai Q.L."/>
            <person name="Wang Y."/>
            <person name="Zhao H.B."/>
            <person name="Yang W.F."/>
            <person name="Wang G.Y."/>
            <person name="Li Y.H."/>
            <person name="Zhan D.L."/>
            <person name="Shen Y.T."/>
            <person name="Niu Q.F."/>
            <person name="Chang L."/>
            <person name="Qiu J."/>
            <person name="Zhao L."/>
            <person name="Xie H.B."/>
            <person name="Fu W.Y."/>
            <person name="Jin J."/>
            <person name="Li X.W."/>
            <person name="Jiao Y."/>
            <person name="Zhou C.C."/>
            <person name="Tu T."/>
            <person name="Chai C.Y."/>
            <person name="Gao J.L."/>
            <person name="Fan L.J."/>
            <person name="van de Weg E."/>
            <person name="Wang J.Y."/>
            <person name="Gao Z.S."/>
        </authorList>
    </citation>
    <scope>NUCLEOTIDE SEQUENCE [LARGE SCALE GENOMIC DNA]</scope>
    <source>
        <tissue evidence="8">Leaves</tissue>
    </source>
</reference>
<evidence type="ECO:0000256" key="2">
    <source>
        <dbReference type="ARBA" id="ARBA00022723"/>
    </source>
</evidence>
<feature type="compositionally biased region" description="Basic residues" evidence="6">
    <location>
        <begin position="628"/>
        <end position="637"/>
    </location>
</feature>
<keyword evidence="5" id="KW-0539">Nucleus</keyword>
<dbReference type="Gene3D" id="3.10.20.90">
    <property type="entry name" value="Phosphatidylinositol 3-kinase Catalytic Subunit, Chain A, domain 1"/>
    <property type="match status" value="1"/>
</dbReference>
<dbReference type="SMART" id="SM01180">
    <property type="entry name" value="DWNN"/>
    <property type="match status" value="1"/>
</dbReference>
<dbReference type="Gene3D" id="4.10.60.10">
    <property type="entry name" value="Zinc finger, CCHC-type"/>
    <property type="match status" value="1"/>
</dbReference>
<dbReference type="AlphaFoldDB" id="A0A6A1VW28"/>
<dbReference type="InterPro" id="IPR036875">
    <property type="entry name" value="Znf_CCHC_sf"/>
</dbReference>
<dbReference type="EMBL" id="RXIC02000022">
    <property type="protein sequence ID" value="KAB1216993.1"/>
    <property type="molecule type" value="Genomic_DNA"/>
</dbReference>
<evidence type="ECO:0000256" key="4">
    <source>
        <dbReference type="ARBA" id="ARBA00022833"/>
    </source>
</evidence>
<keyword evidence="4" id="KW-0862">Zinc</keyword>
<dbReference type="Gene3D" id="3.30.40.10">
    <property type="entry name" value="Zinc/RING finger domain, C3HC4 (zinc finger)"/>
    <property type="match status" value="1"/>
</dbReference>
<keyword evidence="3" id="KW-0863">Zinc-finger</keyword>
<feature type="compositionally biased region" description="Basic and acidic residues" evidence="6">
    <location>
        <begin position="638"/>
        <end position="650"/>
    </location>
</feature>
<keyword evidence="2" id="KW-0479">Metal-binding</keyword>
<dbReference type="InterPro" id="IPR014891">
    <property type="entry name" value="DWNN_domain"/>
</dbReference>
<dbReference type="InterPro" id="IPR033489">
    <property type="entry name" value="RBBP6"/>
</dbReference>
<keyword evidence="9" id="KW-1185">Reference proteome</keyword>
<feature type="domain" description="DWNN" evidence="7">
    <location>
        <begin position="3"/>
        <end position="76"/>
    </location>
</feature>
<dbReference type="GO" id="GO:0061630">
    <property type="term" value="F:ubiquitin protein ligase activity"/>
    <property type="evidence" value="ECO:0007669"/>
    <property type="project" value="InterPro"/>
</dbReference>
<dbReference type="SUPFAM" id="SSF57850">
    <property type="entry name" value="RING/U-box"/>
    <property type="match status" value="1"/>
</dbReference>
<feature type="region of interest" description="Disordered" evidence="6">
    <location>
        <begin position="561"/>
        <end position="821"/>
    </location>
</feature>
<dbReference type="GO" id="GO:0006511">
    <property type="term" value="P:ubiquitin-dependent protein catabolic process"/>
    <property type="evidence" value="ECO:0007669"/>
    <property type="project" value="TreeGrafter"/>
</dbReference>
<dbReference type="InterPro" id="IPR013083">
    <property type="entry name" value="Znf_RING/FYVE/PHD"/>
</dbReference>
<feature type="region of interest" description="Disordered" evidence="6">
    <location>
        <begin position="354"/>
        <end position="465"/>
    </location>
</feature>
<organism evidence="8 9">
    <name type="scientific">Morella rubra</name>
    <name type="common">Chinese bayberry</name>
    <dbReference type="NCBI Taxonomy" id="262757"/>
    <lineage>
        <taxon>Eukaryota</taxon>
        <taxon>Viridiplantae</taxon>
        <taxon>Streptophyta</taxon>
        <taxon>Embryophyta</taxon>
        <taxon>Tracheophyta</taxon>
        <taxon>Spermatophyta</taxon>
        <taxon>Magnoliopsida</taxon>
        <taxon>eudicotyledons</taxon>
        <taxon>Gunneridae</taxon>
        <taxon>Pentapetalae</taxon>
        <taxon>rosids</taxon>
        <taxon>fabids</taxon>
        <taxon>Fagales</taxon>
        <taxon>Myricaceae</taxon>
        <taxon>Morella</taxon>
    </lineage>
</organism>
<dbReference type="GO" id="GO:0005634">
    <property type="term" value="C:nucleus"/>
    <property type="evidence" value="ECO:0007669"/>
    <property type="project" value="UniProtKB-SubCell"/>
</dbReference>
<dbReference type="InterPro" id="IPR025829">
    <property type="entry name" value="Zn_knuckle_CX2CX3GHX4C"/>
</dbReference>
<comment type="caution">
    <text evidence="8">The sequence shown here is derived from an EMBL/GenBank/DDBJ whole genome shotgun (WGS) entry which is preliminary data.</text>
</comment>
<dbReference type="PANTHER" id="PTHR15439">
    <property type="entry name" value="RETINOBLASTOMA-BINDING PROTEIN 6"/>
    <property type="match status" value="1"/>
</dbReference>
<dbReference type="GO" id="GO:0016567">
    <property type="term" value="P:protein ubiquitination"/>
    <property type="evidence" value="ECO:0007669"/>
    <property type="project" value="InterPro"/>
</dbReference>
<dbReference type="PROSITE" id="PS51282">
    <property type="entry name" value="DWNN"/>
    <property type="match status" value="1"/>
</dbReference>
<proteinExistence type="predicted"/>
<feature type="compositionally biased region" description="Basic and acidic residues" evidence="6">
    <location>
        <begin position="657"/>
        <end position="678"/>
    </location>
</feature>
<dbReference type="OrthoDB" id="106784at2759"/>
<dbReference type="CDD" id="cd16620">
    <property type="entry name" value="vRING-HC-C4C4_RBBP6"/>
    <property type="match status" value="1"/>
</dbReference>
<dbReference type="GO" id="GO:0008270">
    <property type="term" value="F:zinc ion binding"/>
    <property type="evidence" value="ECO:0007669"/>
    <property type="project" value="UniProtKB-KW"/>
</dbReference>
<evidence type="ECO:0000256" key="6">
    <source>
        <dbReference type="SAM" id="MobiDB-lite"/>
    </source>
</evidence>
<evidence type="ECO:0000256" key="5">
    <source>
        <dbReference type="ARBA" id="ARBA00023242"/>
    </source>
</evidence>
<dbReference type="Pfam" id="PF13696">
    <property type="entry name" value="zf-CCHC_2"/>
    <property type="match status" value="1"/>
</dbReference>
<name>A0A6A1VW28_9ROSI</name>
<dbReference type="Pfam" id="PF08783">
    <property type="entry name" value="DWNN"/>
    <property type="match status" value="1"/>
</dbReference>
<dbReference type="PANTHER" id="PTHR15439:SF0">
    <property type="entry name" value="CELL DIVISION CYCLE AND APOPTOSIS REGULATOR PROTEIN 1-RELATED"/>
    <property type="match status" value="1"/>
</dbReference>
<evidence type="ECO:0000313" key="8">
    <source>
        <dbReference type="EMBL" id="KAB1216993.1"/>
    </source>
</evidence>
<dbReference type="GO" id="GO:0003676">
    <property type="term" value="F:nucleic acid binding"/>
    <property type="evidence" value="ECO:0007669"/>
    <property type="project" value="InterPro"/>
</dbReference>
<evidence type="ECO:0000256" key="1">
    <source>
        <dbReference type="ARBA" id="ARBA00004123"/>
    </source>
</evidence>
<dbReference type="Proteomes" id="UP000516437">
    <property type="component" value="Chromosome 4"/>
</dbReference>